<protein>
    <submittedName>
        <fullName evidence="1">Uncharacterized protein</fullName>
    </submittedName>
</protein>
<organism evidence="1">
    <name type="scientific">marine metagenome</name>
    <dbReference type="NCBI Taxonomy" id="408172"/>
    <lineage>
        <taxon>unclassified sequences</taxon>
        <taxon>metagenomes</taxon>
        <taxon>ecological metagenomes</taxon>
    </lineage>
</organism>
<name>A0A382MUR4_9ZZZZ</name>
<reference evidence="1" key="1">
    <citation type="submission" date="2018-05" db="EMBL/GenBank/DDBJ databases">
        <authorList>
            <person name="Lanie J.A."/>
            <person name="Ng W.-L."/>
            <person name="Kazmierczak K.M."/>
            <person name="Andrzejewski T.M."/>
            <person name="Davidsen T.M."/>
            <person name="Wayne K.J."/>
            <person name="Tettelin H."/>
            <person name="Glass J.I."/>
            <person name="Rusch D."/>
            <person name="Podicherti R."/>
            <person name="Tsui H.-C.T."/>
            <person name="Winkler M.E."/>
        </authorList>
    </citation>
    <scope>NUCLEOTIDE SEQUENCE</scope>
</reference>
<evidence type="ECO:0000313" key="1">
    <source>
        <dbReference type="EMBL" id="SVC52290.1"/>
    </source>
</evidence>
<sequence length="238" mass="28275">MSFTVMNIIRQLVAYDSRSESLDDRIRYCLLPITGVEPLYPGNKTRFDNPKTGKKETLKWVNEDERLDMFRIANRRIEEYNYEVDSYNLVQLWGNEDKMHEVELKEKLPTLNTYGFNVSLTEPNIQIPNDLSDELRIFHRDPRPIYDETLHKTWLDAIDQKCLIDDWISQFNKMIFNRIQRNINEAKKLGSWDEGNIWNRPNKEFINWFHIEGFEQKYIYPLVPESEAPARIAPEGAG</sequence>
<proteinExistence type="predicted"/>
<feature type="non-terminal residue" evidence="1">
    <location>
        <position position="238"/>
    </location>
</feature>
<dbReference type="EMBL" id="UINC01095866">
    <property type="protein sequence ID" value="SVC52290.1"/>
    <property type="molecule type" value="Genomic_DNA"/>
</dbReference>
<gene>
    <name evidence="1" type="ORF">METZ01_LOCUS305144</name>
</gene>
<accession>A0A382MUR4</accession>
<dbReference type="AlphaFoldDB" id="A0A382MUR4"/>